<proteinExistence type="predicted"/>
<feature type="compositionally biased region" description="Acidic residues" evidence="1">
    <location>
        <begin position="1"/>
        <end position="10"/>
    </location>
</feature>
<name>A0A225URK6_9STRA</name>
<evidence type="ECO:0000256" key="1">
    <source>
        <dbReference type="SAM" id="MobiDB-lite"/>
    </source>
</evidence>
<feature type="compositionally biased region" description="Basic and acidic residues" evidence="1">
    <location>
        <begin position="11"/>
        <end position="24"/>
    </location>
</feature>
<comment type="caution">
    <text evidence="2">The sequence shown here is derived from an EMBL/GenBank/DDBJ whole genome shotgun (WGS) entry which is preliminary data.</text>
</comment>
<accession>A0A225URK6</accession>
<evidence type="ECO:0000313" key="2">
    <source>
        <dbReference type="EMBL" id="OWY95591.1"/>
    </source>
</evidence>
<organism evidence="2 3">
    <name type="scientific">Phytophthora megakarya</name>
    <dbReference type="NCBI Taxonomy" id="4795"/>
    <lineage>
        <taxon>Eukaryota</taxon>
        <taxon>Sar</taxon>
        <taxon>Stramenopiles</taxon>
        <taxon>Oomycota</taxon>
        <taxon>Peronosporomycetes</taxon>
        <taxon>Peronosporales</taxon>
        <taxon>Peronosporaceae</taxon>
        <taxon>Phytophthora</taxon>
    </lineage>
</organism>
<reference evidence="3" key="1">
    <citation type="submission" date="2017-03" db="EMBL/GenBank/DDBJ databases">
        <title>Phytopthora megakarya and P. palmivora, two closely related causual agents of cacao black pod achieved similar genome size and gene model numbers by different mechanisms.</title>
        <authorList>
            <person name="Ali S."/>
            <person name="Shao J."/>
            <person name="Larry D.J."/>
            <person name="Kronmiller B."/>
            <person name="Shen D."/>
            <person name="Strem M.D."/>
            <person name="Melnick R.L."/>
            <person name="Guiltinan M.J."/>
            <person name="Tyler B.M."/>
            <person name="Meinhardt L.W."/>
            <person name="Bailey B.A."/>
        </authorList>
    </citation>
    <scope>NUCLEOTIDE SEQUENCE [LARGE SCALE GENOMIC DNA]</scope>
    <source>
        <strain evidence="3">zdho120</strain>
    </source>
</reference>
<dbReference type="Proteomes" id="UP000198211">
    <property type="component" value="Unassembled WGS sequence"/>
</dbReference>
<dbReference type="EMBL" id="NBNE01012732">
    <property type="protein sequence ID" value="OWY95591.1"/>
    <property type="molecule type" value="Genomic_DNA"/>
</dbReference>
<gene>
    <name evidence="2" type="ORF">PHMEG_00034365</name>
</gene>
<feature type="region of interest" description="Disordered" evidence="1">
    <location>
        <begin position="1"/>
        <end position="24"/>
    </location>
</feature>
<sequence>MVEPDETKEEEEAHDKWMSETASHKEIFPRTRSRGDQYASLFSENLRINFNSVFRADWIPRICADTEDSACALTPKLS</sequence>
<dbReference type="AlphaFoldDB" id="A0A225URK6"/>
<evidence type="ECO:0000313" key="3">
    <source>
        <dbReference type="Proteomes" id="UP000198211"/>
    </source>
</evidence>
<protein>
    <submittedName>
        <fullName evidence="2">Uncharacterized protein</fullName>
    </submittedName>
</protein>
<keyword evidence="3" id="KW-1185">Reference proteome</keyword>